<evidence type="ECO:0000256" key="5">
    <source>
        <dbReference type="PROSITE-ProRule" id="PRU01250"/>
    </source>
</evidence>
<dbReference type="STRING" id="1479485.DA73_0207985"/>
<dbReference type="InterPro" id="IPR059188">
    <property type="entry name" value="Znf_CLPX-like"/>
</dbReference>
<dbReference type="NCBIfam" id="TIGR02937">
    <property type="entry name" value="sigma70-ECF"/>
    <property type="match status" value="1"/>
</dbReference>
<dbReference type="GO" id="GO:0003677">
    <property type="term" value="F:DNA binding"/>
    <property type="evidence" value="ECO:0007669"/>
    <property type="project" value="InterPro"/>
</dbReference>
<dbReference type="SUPFAM" id="SSF57716">
    <property type="entry name" value="Glucocorticoid receptor-like (DNA-binding domain)"/>
    <property type="match status" value="1"/>
</dbReference>
<evidence type="ECO:0000256" key="4">
    <source>
        <dbReference type="ARBA" id="ARBA00023163"/>
    </source>
</evidence>
<feature type="binding site" evidence="5">
    <location>
        <position position="258"/>
    </location>
    <ligand>
        <name>Zn(2+)</name>
        <dbReference type="ChEBI" id="CHEBI:29105"/>
    </ligand>
</feature>
<dbReference type="CDD" id="cd06171">
    <property type="entry name" value="Sigma70_r4"/>
    <property type="match status" value="1"/>
</dbReference>
<evidence type="ECO:0000259" key="6">
    <source>
        <dbReference type="PROSITE" id="PS51902"/>
    </source>
</evidence>
<dbReference type="PANTHER" id="PTHR43133">
    <property type="entry name" value="RNA POLYMERASE ECF-TYPE SIGMA FACTO"/>
    <property type="match status" value="1"/>
</dbReference>
<dbReference type="SUPFAM" id="SSF88946">
    <property type="entry name" value="Sigma2 domain of RNA polymerase sigma factors"/>
    <property type="match status" value="1"/>
</dbReference>
<dbReference type="GO" id="GO:0016987">
    <property type="term" value="F:sigma factor activity"/>
    <property type="evidence" value="ECO:0007669"/>
    <property type="project" value="UniProtKB-KW"/>
</dbReference>
<dbReference type="GO" id="GO:0006457">
    <property type="term" value="P:protein folding"/>
    <property type="evidence" value="ECO:0007669"/>
    <property type="project" value="UniProtKB-UniRule"/>
</dbReference>
<feature type="domain" description="ClpX-type ZB" evidence="6">
    <location>
        <begin position="219"/>
        <end position="277"/>
    </location>
</feature>
<dbReference type="Gene3D" id="1.10.1740.10">
    <property type="match status" value="1"/>
</dbReference>
<dbReference type="PANTHER" id="PTHR43133:SF51">
    <property type="entry name" value="RNA POLYMERASE SIGMA FACTOR"/>
    <property type="match status" value="1"/>
</dbReference>
<organism evidence="7">
    <name type="scientific">Tolypothrix bouteillei VB521301</name>
    <dbReference type="NCBI Taxonomy" id="1479485"/>
    <lineage>
        <taxon>Bacteria</taxon>
        <taxon>Bacillati</taxon>
        <taxon>Cyanobacteriota</taxon>
        <taxon>Cyanophyceae</taxon>
        <taxon>Nostocales</taxon>
        <taxon>Tolypothrichaceae</taxon>
        <taxon>Tolypothrix</taxon>
    </lineage>
</organism>
<dbReference type="InterPro" id="IPR010603">
    <property type="entry name" value="Znf_CppX_C4"/>
</dbReference>
<dbReference type="GO" id="GO:0006352">
    <property type="term" value="P:DNA-templated transcription initiation"/>
    <property type="evidence" value="ECO:0007669"/>
    <property type="project" value="InterPro"/>
</dbReference>
<dbReference type="Pfam" id="PF06689">
    <property type="entry name" value="zf-C4_ClpX"/>
    <property type="match status" value="1"/>
</dbReference>
<dbReference type="InterPro" id="IPR039425">
    <property type="entry name" value="RNA_pol_sigma-70-like"/>
</dbReference>
<evidence type="ECO:0000256" key="2">
    <source>
        <dbReference type="ARBA" id="ARBA00023015"/>
    </source>
</evidence>
<evidence type="ECO:0000256" key="1">
    <source>
        <dbReference type="ARBA" id="ARBA00010641"/>
    </source>
</evidence>
<comment type="caution">
    <text evidence="7">The sequence shown here is derived from an EMBL/GenBank/DDBJ whole genome shotgun (WGS) entry which is preliminary data.</text>
</comment>
<sequence length="292" mass="32869">MLLTLPLLSRVVEQAGVSEQSDPELIFLARQGDKAAFGRLVLRYQPMAQRIAEQMLGNKDLASDLVQEAMLQAYLSLKKLHQPKRFKSWLYGIVLNICRNELRRRKVIVFSLEAMVGDLADAPFLIDEKAAPEQVAEHKELRIALLEAIDTLSHSNRQATLLFYHEQLSLQEVAVRLNISVNAVKGRLHKARHQLRERLLPLQGQIQSISFKESKIMTDNTSAQIKSELCCSFCKKSREQVNLLIAGPPLGDVTICICNECVDICNQIISREISVLAKQEIEPLKDSAEMSG</sequence>
<comment type="similarity">
    <text evidence="5">Belongs to the ClpX chaperone family.</text>
</comment>
<keyword evidence="5" id="KW-0479">Metal-binding</keyword>
<dbReference type="PROSITE" id="PS51902">
    <property type="entry name" value="CLPX_ZB"/>
    <property type="match status" value="1"/>
</dbReference>
<feature type="binding site" evidence="5">
    <location>
        <position position="261"/>
    </location>
    <ligand>
        <name>Zn(2+)</name>
        <dbReference type="ChEBI" id="CHEBI:29105"/>
    </ligand>
</feature>
<evidence type="ECO:0000256" key="3">
    <source>
        <dbReference type="ARBA" id="ARBA00023082"/>
    </source>
</evidence>
<dbReference type="InterPro" id="IPR007627">
    <property type="entry name" value="RNA_pol_sigma70_r2"/>
</dbReference>
<name>A0A0C1NKC8_9CYAN</name>
<dbReference type="AlphaFoldDB" id="A0A0C1NKC8"/>
<dbReference type="Pfam" id="PF04542">
    <property type="entry name" value="Sigma70_r2"/>
    <property type="match status" value="1"/>
</dbReference>
<dbReference type="EMBL" id="JHEG02000019">
    <property type="protein sequence ID" value="KIE13291.1"/>
    <property type="molecule type" value="Genomic_DNA"/>
</dbReference>
<comment type="similarity">
    <text evidence="1">Belongs to the sigma-70 factor family. ECF subfamily.</text>
</comment>
<reference evidence="7" key="1">
    <citation type="journal article" date="2015" name="Genome Announc.">
        <title>Draft Genome Sequence of Tolypothrix boutellei Strain VB521301.</title>
        <authorList>
            <person name="Chandrababunaidu M.M."/>
            <person name="Singh D."/>
            <person name="Sen D."/>
            <person name="Bhan S."/>
            <person name="Das S."/>
            <person name="Gupta A."/>
            <person name="Adhikary S.P."/>
            <person name="Tripathy S."/>
        </authorList>
    </citation>
    <scope>NUCLEOTIDE SEQUENCE</scope>
    <source>
        <strain evidence="7">VB521301</strain>
    </source>
</reference>
<dbReference type="InterPro" id="IPR013324">
    <property type="entry name" value="RNA_pol_sigma_r3/r4-like"/>
</dbReference>
<dbReference type="GO" id="GO:0051082">
    <property type="term" value="F:unfolded protein binding"/>
    <property type="evidence" value="ECO:0007669"/>
    <property type="project" value="UniProtKB-UniRule"/>
</dbReference>
<dbReference type="Gene3D" id="6.20.220.10">
    <property type="entry name" value="ClpX chaperone, C4-type zinc finger domain"/>
    <property type="match status" value="1"/>
</dbReference>
<dbReference type="SUPFAM" id="SSF88659">
    <property type="entry name" value="Sigma3 and sigma4 domains of RNA polymerase sigma factors"/>
    <property type="match status" value="1"/>
</dbReference>
<gene>
    <name evidence="7" type="ORF">DA73_0207985</name>
</gene>
<dbReference type="InterPro" id="IPR013325">
    <property type="entry name" value="RNA_pol_sigma_r2"/>
</dbReference>
<feature type="binding site" evidence="5">
    <location>
        <position position="234"/>
    </location>
    <ligand>
        <name>Zn(2+)</name>
        <dbReference type="ChEBI" id="CHEBI:29105"/>
    </ligand>
</feature>
<proteinExistence type="inferred from homology"/>
<accession>A0A0C1NKC8</accession>
<dbReference type="SMART" id="SM00994">
    <property type="entry name" value="zf-C4_ClpX"/>
    <property type="match status" value="1"/>
</dbReference>
<keyword evidence="2" id="KW-0805">Transcription regulation</keyword>
<dbReference type="Pfam" id="PF08281">
    <property type="entry name" value="Sigma70_r4_2"/>
    <property type="match status" value="1"/>
</dbReference>
<dbReference type="InterPro" id="IPR013249">
    <property type="entry name" value="RNA_pol_sigma70_r4_t2"/>
</dbReference>
<keyword evidence="4" id="KW-0804">Transcription</keyword>
<dbReference type="Gene3D" id="1.10.10.10">
    <property type="entry name" value="Winged helix-like DNA-binding domain superfamily/Winged helix DNA-binding domain"/>
    <property type="match status" value="1"/>
</dbReference>
<evidence type="ECO:0000313" key="7">
    <source>
        <dbReference type="EMBL" id="KIE13291.1"/>
    </source>
</evidence>
<feature type="binding site" evidence="5">
    <location>
        <position position="231"/>
    </location>
    <ligand>
        <name>Zn(2+)</name>
        <dbReference type="ChEBI" id="CHEBI:29105"/>
    </ligand>
</feature>
<dbReference type="GO" id="GO:0008270">
    <property type="term" value="F:zinc ion binding"/>
    <property type="evidence" value="ECO:0007669"/>
    <property type="project" value="UniProtKB-UniRule"/>
</dbReference>
<dbReference type="InterPro" id="IPR014284">
    <property type="entry name" value="RNA_pol_sigma-70_dom"/>
</dbReference>
<keyword evidence="5" id="KW-0862">Zinc</keyword>
<keyword evidence="3" id="KW-0731">Sigma factor</keyword>
<dbReference type="InterPro" id="IPR038366">
    <property type="entry name" value="Znf_CppX_C4_sf"/>
</dbReference>
<keyword evidence="5" id="KW-0143">Chaperone</keyword>
<dbReference type="InterPro" id="IPR036388">
    <property type="entry name" value="WH-like_DNA-bd_sf"/>
</dbReference>
<protein>
    <recommendedName>
        <fullName evidence="6">ClpX-type ZB domain-containing protein</fullName>
    </recommendedName>
</protein>
<dbReference type="GO" id="GO:0046983">
    <property type="term" value="F:protein dimerization activity"/>
    <property type="evidence" value="ECO:0007669"/>
    <property type="project" value="UniProtKB-UniRule"/>
</dbReference>